<accession>A0ABW9YVE8</accession>
<dbReference type="EMBL" id="JAAAXJ010000003">
    <property type="protein sequence ID" value="NBJ24125.1"/>
    <property type="molecule type" value="Genomic_DNA"/>
</dbReference>
<dbReference type="Gene3D" id="1.10.1220.10">
    <property type="entry name" value="Met repressor-like"/>
    <property type="match status" value="1"/>
</dbReference>
<comment type="caution">
    <text evidence="3">The sequence shown here is derived from an EMBL/GenBank/DDBJ whole genome shotgun (WGS) entry which is preliminary data.</text>
</comment>
<dbReference type="SUPFAM" id="SSF47598">
    <property type="entry name" value="Ribbon-helix-helix"/>
    <property type="match status" value="1"/>
</dbReference>
<dbReference type="Proteomes" id="UP000818323">
    <property type="component" value="Unassembled WGS sequence"/>
</dbReference>
<reference evidence="3 4" key="1">
    <citation type="submission" date="2020-01" db="EMBL/GenBank/DDBJ databases">
        <title>Microvirga sp. nov., an arsenate reduction bacterium isolated from Tibet hotspring sediments.</title>
        <authorList>
            <person name="Yuan C.-G."/>
        </authorList>
    </citation>
    <scope>NUCLEOTIDE SEQUENCE [LARGE SCALE GENOMIC DNA]</scope>
    <source>
        <strain evidence="3 4">SYSU G3D203</strain>
    </source>
</reference>
<proteinExistence type="predicted"/>
<evidence type="ECO:0000259" key="2">
    <source>
        <dbReference type="Pfam" id="PF03869"/>
    </source>
</evidence>
<evidence type="ECO:0000313" key="3">
    <source>
        <dbReference type="EMBL" id="NBJ24125.1"/>
    </source>
</evidence>
<dbReference type="InterPro" id="IPR010985">
    <property type="entry name" value="Ribbon_hlx_hlx"/>
</dbReference>
<name>A0ABW9YVE8_9HYPH</name>
<sequence length="73" mass="8225">MARGDPHMRVRIPQDLRERLRASAQTNFRTMNAELVFQLDRSLPRQGEKNDDGVKFGDRAPSSSQSAPVTSRA</sequence>
<evidence type="ECO:0000313" key="4">
    <source>
        <dbReference type="Proteomes" id="UP000818323"/>
    </source>
</evidence>
<feature type="region of interest" description="Disordered" evidence="1">
    <location>
        <begin position="40"/>
        <end position="73"/>
    </location>
</feature>
<dbReference type="RefSeq" id="WP_161726011.1">
    <property type="nucleotide sequence ID" value="NZ_JAAAXI010000027.1"/>
</dbReference>
<evidence type="ECO:0000256" key="1">
    <source>
        <dbReference type="SAM" id="MobiDB-lite"/>
    </source>
</evidence>
<dbReference type="InterPro" id="IPR013321">
    <property type="entry name" value="Arc_rbn_hlx_hlx"/>
</dbReference>
<dbReference type="GO" id="GO:0003677">
    <property type="term" value="F:DNA binding"/>
    <property type="evidence" value="ECO:0007669"/>
    <property type="project" value="UniProtKB-KW"/>
</dbReference>
<organism evidence="3 4">
    <name type="scientific">Microvirga arsenatis</name>
    <dbReference type="NCBI Taxonomy" id="2692265"/>
    <lineage>
        <taxon>Bacteria</taxon>
        <taxon>Pseudomonadati</taxon>
        <taxon>Pseudomonadota</taxon>
        <taxon>Alphaproteobacteria</taxon>
        <taxon>Hyphomicrobiales</taxon>
        <taxon>Methylobacteriaceae</taxon>
        <taxon>Microvirga</taxon>
    </lineage>
</organism>
<dbReference type="InterPro" id="IPR005569">
    <property type="entry name" value="Arc_DNA-bd_dom"/>
</dbReference>
<feature type="domain" description="Arc-like DNA binding" evidence="2">
    <location>
        <begin position="2"/>
        <end position="47"/>
    </location>
</feature>
<keyword evidence="4" id="KW-1185">Reference proteome</keyword>
<feature type="compositionally biased region" description="Basic and acidic residues" evidence="1">
    <location>
        <begin position="42"/>
        <end position="58"/>
    </location>
</feature>
<keyword evidence="3" id="KW-0238">DNA-binding</keyword>
<feature type="compositionally biased region" description="Polar residues" evidence="1">
    <location>
        <begin position="61"/>
        <end position="73"/>
    </location>
</feature>
<gene>
    <name evidence="3" type="ORF">GR303_07115</name>
</gene>
<protein>
    <submittedName>
        <fullName evidence="3">Arc family DNA-binding protein</fullName>
    </submittedName>
</protein>
<dbReference type="Pfam" id="PF03869">
    <property type="entry name" value="Arc"/>
    <property type="match status" value="1"/>
</dbReference>